<keyword evidence="14" id="KW-0460">Magnesium</keyword>
<dbReference type="FunFam" id="3.40.1190.10:FF:000004">
    <property type="entry name" value="Dihydrofolate synthase/folylpolyglutamate synthase"/>
    <property type="match status" value="1"/>
</dbReference>
<dbReference type="GO" id="GO:0005524">
    <property type="term" value="F:ATP binding"/>
    <property type="evidence" value="ECO:0007669"/>
    <property type="project" value="UniProtKB-KW"/>
</dbReference>
<evidence type="ECO:0000256" key="23">
    <source>
        <dbReference type="PIRNR" id="PIRNR001563"/>
    </source>
</evidence>
<accession>A0A0B7IUT3</accession>
<evidence type="ECO:0000256" key="6">
    <source>
        <dbReference type="ARBA" id="ARBA00011245"/>
    </source>
</evidence>
<reference evidence="27" key="1">
    <citation type="submission" date="2014-12" db="EMBL/GenBank/DDBJ databases">
        <authorList>
            <person name="Salcher M.M."/>
        </authorList>
    </citation>
    <scope>NUCLEOTIDE SEQUENCE [LARGE SCALE GENOMIC DNA]</scope>
    <source>
        <strain evidence="27">MMS-10A-171</strain>
    </source>
</reference>
<comment type="cofactor">
    <cofactor evidence="1">
        <name>Mg(2+)</name>
        <dbReference type="ChEBI" id="CHEBI:18420"/>
    </cofactor>
</comment>
<dbReference type="STRING" id="1581680.BN1209_0983"/>
<comment type="pathway">
    <text evidence="3">Cofactor biosynthesis; tetrahydrofolate biosynthesis; 7,8-dihydrofolate from 2-amino-4-hydroxy-6-hydroxymethyl-7,8-dihydropteridine diphosphate and 4-aminobenzoate: step 2/2.</text>
</comment>
<comment type="catalytic activity">
    <reaction evidence="22">
        <text>7,8-dihydropteroate + L-glutamate + ATP = 7,8-dihydrofolate + ADP + phosphate + H(+)</text>
        <dbReference type="Rhea" id="RHEA:23584"/>
        <dbReference type="ChEBI" id="CHEBI:15378"/>
        <dbReference type="ChEBI" id="CHEBI:17839"/>
        <dbReference type="ChEBI" id="CHEBI:29985"/>
        <dbReference type="ChEBI" id="CHEBI:30616"/>
        <dbReference type="ChEBI" id="CHEBI:43474"/>
        <dbReference type="ChEBI" id="CHEBI:57451"/>
        <dbReference type="ChEBI" id="CHEBI:456216"/>
        <dbReference type="EC" id="6.3.2.12"/>
    </reaction>
</comment>
<keyword evidence="12 23" id="KW-0547">Nucleotide-binding</keyword>
<evidence type="ECO:0000256" key="2">
    <source>
        <dbReference type="ARBA" id="ARBA00002714"/>
    </source>
</evidence>
<protein>
    <recommendedName>
        <fullName evidence="9">Dihydrofolate synthase/folylpolyglutamate synthase</fullName>
        <ecNumber evidence="7">6.3.2.12</ecNumber>
        <ecNumber evidence="8">6.3.2.17</ecNumber>
    </recommendedName>
    <alternativeName>
        <fullName evidence="18">Folylpoly-gamma-glutamate synthetase-dihydrofolate synthetase</fullName>
    </alternativeName>
    <alternativeName>
        <fullName evidence="16">Folylpolyglutamate synthetase</fullName>
    </alternativeName>
    <alternativeName>
        <fullName evidence="17">Tetrahydrofolylpolyglutamate synthase</fullName>
    </alternativeName>
</protein>
<evidence type="ECO:0000256" key="9">
    <source>
        <dbReference type="ARBA" id="ARBA00019357"/>
    </source>
</evidence>
<dbReference type="EC" id="6.3.2.12" evidence="7"/>
<evidence type="ECO:0000256" key="3">
    <source>
        <dbReference type="ARBA" id="ARBA00004799"/>
    </source>
</evidence>
<evidence type="ECO:0000259" key="24">
    <source>
        <dbReference type="Pfam" id="PF02875"/>
    </source>
</evidence>
<evidence type="ECO:0000256" key="7">
    <source>
        <dbReference type="ARBA" id="ARBA00013023"/>
    </source>
</evidence>
<dbReference type="RefSeq" id="WP_320408759.1">
    <property type="nucleotide sequence ID" value="NZ_LN794158.1"/>
</dbReference>
<dbReference type="InterPro" id="IPR036615">
    <property type="entry name" value="Mur_ligase_C_dom_sf"/>
</dbReference>
<dbReference type="HOGENOM" id="CLU_015869_1_0_4"/>
<dbReference type="Gene3D" id="3.90.190.20">
    <property type="entry name" value="Mur ligase, C-terminal domain"/>
    <property type="match status" value="1"/>
</dbReference>
<evidence type="ECO:0000256" key="8">
    <source>
        <dbReference type="ARBA" id="ARBA00013025"/>
    </source>
</evidence>
<keyword evidence="13 23" id="KW-0067">ATP-binding</keyword>
<dbReference type="Pfam" id="PF08245">
    <property type="entry name" value="Mur_ligase_M"/>
    <property type="match status" value="1"/>
</dbReference>
<comment type="subunit">
    <text evidence="6">Monomer.</text>
</comment>
<comment type="similarity">
    <text evidence="5 23">Belongs to the folylpolyglutamate synthase family.</text>
</comment>
<keyword evidence="11" id="KW-0479">Metal-binding</keyword>
<comment type="catalytic activity">
    <reaction evidence="21">
        <text>(6R)-5,10-methylenetetrahydrofolyl-(gamma-L-Glu)(n) + L-glutamate + ATP = (6R)-5,10-methylenetetrahydrofolyl-(gamma-L-Glu)(n+1) + ADP + phosphate + H(+)</text>
        <dbReference type="Rhea" id="RHEA:51912"/>
        <dbReference type="Rhea" id="RHEA-COMP:13257"/>
        <dbReference type="Rhea" id="RHEA-COMP:13258"/>
        <dbReference type="ChEBI" id="CHEBI:15378"/>
        <dbReference type="ChEBI" id="CHEBI:29985"/>
        <dbReference type="ChEBI" id="CHEBI:30616"/>
        <dbReference type="ChEBI" id="CHEBI:43474"/>
        <dbReference type="ChEBI" id="CHEBI:136572"/>
        <dbReference type="ChEBI" id="CHEBI:456216"/>
        <dbReference type="EC" id="6.3.2.17"/>
    </reaction>
</comment>
<keyword evidence="15" id="KW-0289">Folate biosynthesis</keyword>
<dbReference type="PANTHER" id="PTHR11136:SF0">
    <property type="entry name" value="DIHYDROFOLATE SYNTHETASE-RELATED"/>
    <property type="match status" value="1"/>
</dbReference>
<dbReference type="GO" id="GO:0005737">
    <property type="term" value="C:cytoplasm"/>
    <property type="evidence" value="ECO:0007669"/>
    <property type="project" value="TreeGrafter"/>
</dbReference>
<evidence type="ECO:0000256" key="16">
    <source>
        <dbReference type="ARBA" id="ARBA00030048"/>
    </source>
</evidence>
<dbReference type="KEGG" id="mbac:BN1209_0983"/>
<feature type="domain" description="Mur ligase central" evidence="25">
    <location>
        <begin position="57"/>
        <end position="197"/>
    </location>
</feature>
<comment type="catalytic activity">
    <reaction evidence="19">
        <text>(6S)-5,6,7,8-tetrahydrofolyl-(gamma-L-Glu)(n) + L-glutamate + ATP = (6S)-5,6,7,8-tetrahydrofolyl-(gamma-L-Glu)(n+1) + ADP + phosphate + H(+)</text>
        <dbReference type="Rhea" id="RHEA:10580"/>
        <dbReference type="Rhea" id="RHEA-COMP:14738"/>
        <dbReference type="Rhea" id="RHEA-COMP:14740"/>
        <dbReference type="ChEBI" id="CHEBI:15378"/>
        <dbReference type="ChEBI" id="CHEBI:29985"/>
        <dbReference type="ChEBI" id="CHEBI:30616"/>
        <dbReference type="ChEBI" id="CHEBI:43474"/>
        <dbReference type="ChEBI" id="CHEBI:141005"/>
        <dbReference type="ChEBI" id="CHEBI:456216"/>
        <dbReference type="EC" id="6.3.2.17"/>
    </reaction>
</comment>
<evidence type="ECO:0000256" key="12">
    <source>
        <dbReference type="ARBA" id="ARBA00022741"/>
    </source>
</evidence>
<evidence type="ECO:0000256" key="1">
    <source>
        <dbReference type="ARBA" id="ARBA00001946"/>
    </source>
</evidence>
<keyword evidence="27" id="KW-1185">Reference proteome</keyword>
<dbReference type="InterPro" id="IPR001645">
    <property type="entry name" value="Folylpolyglutamate_synth"/>
</dbReference>
<dbReference type="UniPathway" id="UPA00077">
    <property type="reaction ID" value="UER00157"/>
</dbReference>
<feature type="domain" description="Mur ligase C-terminal" evidence="24">
    <location>
        <begin position="297"/>
        <end position="400"/>
    </location>
</feature>
<evidence type="ECO:0000256" key="18">
    <source>
        <dbReference type="ARBA" id="ARBA00032510"/>
    </source>
</evidence>
<dbReference type="InterPro" id="IPR013221">
    <property type="entry name" value="Mur_ligase_cen"/>
</dbReference>
<dbReference type="EMBL" id="LN794158">
    <property type="protein sequence ID" value="CEN56025.1"/>
    <property type="molecule type" value="Genomic_DNA"/>
</dbReference>
<dbReference type="NCBIfam" id="NF008101">
    <property type="entry name" value="PRK10846.1"/>
    <property type="match status" value="1"/>
</dbReference>
<evidence type="ECO:0000256" key="20">
    <source>
        <dbReference type="ARBA" id="ARBA00047808"/>
    </source>
</evidence>
<dbReference type="GO" id="GO:0004326">
    <property type="term" value="F:tetrahydrofolylpolyglutamate synthase activity"/>
    <property type="evidence" value="ECO:0007669"/>
    <property type="project" value="UniProtKB-EC"/>
</dbReference>
<dbReference type="GO" id="GO:0008841">
    <property type="term" value="F:dihydrofolate synthase activity"/>
    <property type="evidence" value="ECO:0007669"/>
    <property type="project" value="UniProtKB-EC"/>
</dbReference>
<evidence type="ECO:0000256" key="14">
    <source>
        <dbReference type="ARBA" id="ARBA00022842"/>
    </source>
</evidence>
<evidence type="ECO:0000256" key="11">
    <source>
        <dbReference type="ARBA" id="ARBA00022723"/>
    </source>
</evidence>
<dbReference type="SUPFAM" id="SSF53244">
    <property type="entry name" value="MurD-like peptide ligases, peptide-binding domain"/>
    <property type="match status" value="1"/>
</dbReference>
<sequence length="415" mass="45686">MPEHPDLSSGIHADFSLNDWLAYIEALHPKDIEMGLGRVNQVKQRLNLQYNFPVITVAGTNGKGSTCAMLEHIYHAAGYRVASYSSPHLLRYSERIRVARHEISNEALIRAFQAIESARQEIQLTYFEYGTLAAMWHFCNADVDVAILEVGLGGRLDAVNVFEPSCAIVTSVDLDHMDFLGYTRELIGAEKAGIFRANIPAICGDLSPPQSLINYAEGIGADLKLIQHDFQFERDQSCWRFSSPQCTLDALPMPALVGDFQLYNASCVMTAIQSLQSVLPVSKEAICDGLLTVRLHGRYQYLSSKPDVILDVAHNPHAAKSLAANLKNTATQGKTIAVFAMLADKDIRGVIQAIAGEVDEWYVSGISHVRGADALTIHQLVNAELPDAVIRLFDGVKNATSKPVLMLMKMIELSY</sequence>
<dbReference type="GO" id="GO:0046654">
    <property type="term" value="P:tetrahydrofolate biosynthetic process"/>
    <property type="evidence" value="ECO:0007669"/>
    <property type="project" value="UniProtKB-UniPathway"/>
</dbReference>
<evidence type="ECO:0000259" key="25">
    <source>
        <dbReference type="Pfam" id="PF08245"/>
    </source>
</evidence>
<evidence type="ECO:0000256" key="15">
    <source>
        <dbReference type="ARBA" id="ARBA00022909"/>
    </source>
</evidence>
<evidence type="ECO:0000313" key="27">
    <source>
        <dbReference type="Proteomes" id="UP000056322"/>
    </source>
</evidence>
<organism evidence="26 27">
    <name type="scientific">Candidatus Methylopumilus turicensis</name>
    <dbReference type="NCBI Taxonomy" id="1581680"/>
    <lineage>
        <taxon>Bacteria</taxon>
        <taxon>Pseudomonadati</taxon>
        <taxon>Pseudomonadota</taxon>
        <taxon>Betaproteobacteria</taxon>
        <taxon>Nitrosomonadales</taxon>
        <taxon>Methylophilaceae</taxon>
        <taxon>Candidatus Methylopumilus</taxon>
    </lineage>
</organism>
<dbReference type="NCBIfam" id="TIGR01499">
    <property type="entry name" value="folC"/>
    <property type="match status" value="1"/>
</dbReference>
<evidence type="ECO:0000256" key="17">
    <source>
        <dbReference type="ARBA" id="ARBA00030592"/>
    </source>
</evidence>
<evidence type="ECO:0000256" key="4">
    <source>
        <dbReference type="ARBA" id="ARBA00005150"/>
    </source>
</evidence>
<dbReference type="InterPro" id="IPR004101">
    <property type="entry name" value="Mur_ligase_C"/>
</dbReference>
<dbReference type="Proteomes" id="UP000056322">
    <property type="component" value="Chromosome 1"/>
</dbReference>
<evidence type="ECO:0000256" key="5">
    <source>
        <dbReference type="ARBA" id="ARBA00008276"/>
    </source>
</evidence>
<dbReference type="EC" id="6.3.2.17" evidence="8"/>
<evidence type="ECO:0000313" key="26">
    <source>
        <dbReference type="EMBL" id="CEN56025.1"/>
    </source>
</evidence>
<dbReference type="AlphaFoldDB" id="A0A0B7IUT3"/>
<dbReference type="SUPFAM" id="SSF53623">
    <property type="entry name" value="MurD-like peptide ligases, catalytic domain"/>
    <property type="match status" value="1"/>
</dbReference>
<gene>
    <name evidence="26" type="primary">folC</name>
    <name evidence="26" type="ORF">BN1209_0983</name>
</gene>
<dbReference type="Gene3D" id="3.40.1190.10">
    <property type="entry name" value="Mur-like, catalytic domain"/>
    <property type="match status" value="1"/>
</dbReference>
<keyword evidence="10 23" id="KW-0436">Ligase</keyword>
<dbReference type="GO" id="GO:0046656">
    <property type="term" value="P:folic acid biosynthetic process"/>
    <property type="evidence" value="ECO:0007669"/>
    <property type="project" value="UniProtKB-KW"/>
</dbReference>
<comment type="pathway">
    <text evidence="4">Cofactor biosynthesis; tetrahydrofolylpolyglutamate biosynthesis.</text>
</comment>
<name>A0A0B7IUT3_9PROT</name>
<dbReference type="PANTHER" id="PTHR11136">
    <property type="entry name" value="FOLYLPOLYGLUTAMATE SYNTHASE-RELATED"/>
    <property type="match status" value="1"/>
</dbReference>
<dbReference type="InterPro" id="IPR036565">
    <property type="entry name" value="Mur-like_cat_sf"/>
</dbReference>
<evidence type="ECO:0000256" key="19">
    <source>
        <dbReference type="ARBA" id="ARBA00047493"/>
    </source>
</evidence>
<evidence type="ECO:0000256" key="10">
    <source>
        <dbReference type="ARBA" id="ARBA00022598"/>
    </source>
</evidence>
<evidence type="ECO:0000256" key="13">
    <source>
        <dbReference type="ARBA" id="ARBA00022840"/>
    </source>
</evidence>
<evidence type="ECO:0000256" key="22">
    <source>
        <dbReference type="ARBA" id="ARBA00049161"/>
    </source>
</evidence>
<comment type="function">
    <text evidence="2">Functions in two distinct reactions of the de novo folate biosynthetic pathway. Catalyzes the addition of a glutamate residue to dihydropteroate (7,8-dihydropteroate or H2Pte) to form dihydrofolate (7,8-dihydrofolate monoglutamate or H2Pte-Glu). Also catalyzes successive additions of L-glutamate to tetrahydrofolate or 10-formyltetrahydrofolate or 5,10-methylenetetrahydrofolate, leading to folylpolyglutamate derivatives.</text>
</comment>
<evidence type="ECO:0000256" key="21">
    <source>
        <dbReference type="ARBA" id="ARBA00049035"/>
    </source>
</evidence>
<dbReference type="GO" id="GO:0046872">
    <property type="term" value="F:metal ion binding"/>
    <property type="evidence" value="ECO:0007669"/>
    <property type="project" value="UniProtKB-KW"/>
</dbReference>
<comment type="catalytic activity">
    <reaction evidence="20">
        <text>10-formyltetrahydrofolyl-(gamma-L-Glu)(n) + L-glutamate + ATP = 10-formyltetrahydrofolyl-(gamma-L-Glu)(n+1) + ADP + phosphate + H(+)</text>
        <dbReference type="Rhea" id="RHEA:51904"/>
        <dbReference type="Rhea" id="RHEA-COMP:13088"/>
        <dbReference type="Rhea" id="RHEA-COMP:14300"/>
        <dbReference type="ChEBI" id="CHEBI:15378"/>
        <dbReference type="ChEBI" id="CHEBI:29985"/>
        <dbReference type="ChEBI" id="CHEBI:30616"/>
        <dbReference type="ChEBI" id="CHEBI:43474"/>
        <dbReference type="ChEBI" id="CHEBI:134413"/>
        <dbReference type="ChEBI" id="CHEBI:456216"/>
        <dbReference type="EC" id="6.3.2.17"/>
    </reaction>
</comment>
<dbReference type="PIRSF" id="PIRSF001563">
    <property type="entry name" value="Folylpolyglu_synth"/>
    <property type="match status" value="1"/>
</dbReference>
<dbReference type="Pfam" id="PF02875">
    <property type="entry name" value="Mur_ligase_C"/>
    <property type="match status" value="1"/>
</dbReference>
<proteinExistence type="inferred from homology"/>